<evidence type="ECO:0000256" key="4">
    <source>
        <dbReference type="ARBA" id="ARBA00023118"/>
    </source>
</evidence>
<evidence type="ECO:0000313" key="7">
    <source>
        <dbReference type="Proteomes" id="UP000272140"/>
    </source>
</evidence>
<dbReference type="RefSeq" id="WP_054928453.1">
    <property type="nucleotide sequence ID" value="NZ_RKIO01000003.1"/>
</dbReference>
<dbReference type="GO" id="GO:0051607">
    <property type="term" value="P:defense response to virus"/>
    <property type="evidence" value="ECO:0007669"/>
    <property type="project" value="UniProtKB-KW"/>
</dbReference>
<keyword evidence="3" id="KW-0547">Nucleotide-binding</keyword>
<dbReference type="Pfam" id="PF26305">
    <property type="entry name" value="CD_NTase_C"/>
    <property type="match status" value="1"/>
</dbReference>
<gene>
    <name evidence="6" type="ORF">EGT41_18060</name>
</gene>
<dbReference type="Proteomes" id="UP000272140">
    <property type="component" value="Unassembled WGS sequence"/>
</dbReference>
<name>A0A427NS88_9BURK</name>
<evidence type="ECO:0000256" key="1">
    <source>
        <dbReference type="ARBA" id="ARBA00022679"/>
    </source>
</evidence>
<organism evidence="6 7">
    <name type="scientific">Burkholderia cenocepacia</name>
    <dbReference type="NCBI Taxonomy" id="95486"/>
    <lineage>
        <taxon>Bacteria</taxon>
        <taxon>Pseudomonadati</taxon>
        <taxon>Pseudomonadota</taxon>
        <taxon>Betaproteobacteria</taxon>
        <taxon>Burkholderiales</taxon>
        <taxon>Burkholderiaceae</taxon>
        <taxon>Burkholderia</taxon>
        <taxon>Burkholderia cepacia complex</taxon>
    </lineage>
</organism>
<evidence type="ECO:0000256" key="3">
    <source>
        <dbReference type="ARBA" id="ARBA00022741"/>
    </source>
</evidence>
<keyword evidence="2" id="KW-0548">Nucleotidyltransferase</keyword>
<keyword evidence="1 6" id="KW-0808">Transferase</keyword>
<dbReference type="CDD" id="cd05400">
    <property type="entry name" value="NT_2-5OAS_ClassI-CCAase"/>
    <property type="match status" value="1"/>
</dbReference>
<sequence length="298" mass="34057">MAISESQLETWSHLGSVQQSAKTYETIQKALNDGSSPYSAKDFSVFLQGSYGNGTNVYRDSDVDVVIQLNQTYYANTNALDPDAKANYDRAFSPATYTYREFKADVLAWLQEKFGSDVKPGKKAIFIKGNGSRRDADVIVCSQHRRYRAASTGIDYEYDEGIIFWANDGAEIVNFPKQHSESCTRKHQNTNSQFKRMVRICKNMRNRMIDDGYIADGVAPSYFLEGMLWNVPADQFVQSYEESFVNIFNWVLRADKTQLACANDLYWLVRDNANVCWSTGNFDAYLAAARTYWNDWKN</sequence>
<dbReference type="InterPro" id="IPR043519">
    <property type="entry name" value="NT_sf"/>
</dbReference>
<reference evidence="7" key="1">
    <citation type="submission" date="2018-11" db="EMBL/GenBank/DDBJ databases">
        <title>FDA dAtabase for Regulatory Grade micrObial Sequences (FDA-ARGOS): Supporting development and validation of Infectious Disease Dx tests.</title>
        <authorList>
            <person name="Goldberg B."/>
            <person name="Campos J."/>
            <person name="Tallon L."/>
            <person name="Sadzewicz L."/>
            <person name="Zhao X."/>
            <person name="Vavikolanu K."/>
            <person name="Mehta A."/>
            <person name="Aluvathingal J."/>
            <person name="Nadendla S."/>
            <person name="Geyer C."/>
            <person name="Nandy P."/>
            <person name="Yan Y."/>
            <person name="Sichtig H."/>
        </authorList>
    </citation>
    <scope>NUCLEOTIDE SEQUENCE [LARGE SCALE GENOMIC DNA]</scope>
    <source>
        <strain evidence="7">FDAARGOS_544</strain>
    </source>
</reference>
<accession>A0A427NS88</accession>
<evidence type="ECO:0000313" key="6">
    <source>
        <dbReference type="EMBL" id="RSC10359.1"/>
    </source>
</evidence>
<feature type="domain" description="cGAS/DncV-like nucleotidyltransferase C-terminal helical" evidence="5">
    <location>
        <begin position="182"/>
        <end position="294"/>
    </location>
</feature>
<dbReference type="EMBL" id="RKIO01000003">
    <property type="protein sequence ID" value="RSC10359.1"/>
    <property type="molecule type" value="Genomic_DNA"/>
</dbReference>
<dbReference type="AlphaFoldDB" id="A0A427NS88"/>
<dbReference type="Gene3D" id="3.30.460.10">
    <property type="entry name" value="Beta Polymerase, domain 2"/>
    <property type="match status" value="1"/>
</dbReference>
<protein>
    <submittedName>
        <fullName evidence="6">Nucleotidyltransferase</fullName>
    </submittedName>
</protein>
<dbReference type="SUPFAM" id="SSF81301">
    <property type="entry name" value="Nucleotidyltransferase"/>
    <property type="match status" value="1"/>
</dbReference>
<dbReference type="InterPro" id="IPR058909">
    <property type="entry name" value="CD_NTase_C"/>
</dbReference>
<dbReference type="InterPro" id="IPR006116">
    <property type="entry name" value="NT_2-5OAS_ClassI-CCAase"/>
</dbReference>
<keyword evidence="4" id="KW-0051">Antiviral defense</keyword>
<evidence type="ECO:0000259" key="5">
    <source>
        <dbReference type="Pfam" id="PF26305"/>
    </source>
</evidence>
<dbReference type="GO" id="GO:0016779">
    <property type="term" value="F:nucleotidyltransferase activity"/>
    <property type="evidence" value="ECO:0007669"/>
    <property type="project" value="InterPro"/>
</dbReference>
<comment type="caution">
    <text evidence="6">The sequence shown here is derived from an EMBL/GenBank/DDBJ whole genome shotgun (WGS) entry which is preliminary data.</text>
</comment>
<proteinExistence type="predicted"/>
<evidence type="ECO:0000256" key="2">
    <source>
        <dbReference type="ARBA" id="ARBA00022695"/>
    </source>
</evidence>